<name>A0A937XFW2_UNCW3</name>
<dbReference type="EMBL" id="VGIR01000002">
    <property type="protein sequence ID" value="MBM3330325.1"/>
    <property type="molecule type" value="Genomic_DNA"/>
</dbReference>
<protein>
    <submittedName>
        <fullName evidence="2">DUF2334 domain-containing protein</fullName>
    </submittedName>
</protein>
<dbReference type="SUPFAM" id="SSF88713">
    <property type="entry name" value="Glycoside hydrolase/deacetylase"/>
    <property type="match status" value="1"/>
</dbReference>
<accession>A0A937XFW2</accession>
<feature type="chain" id="PRO_5037579074" evidence="1">
    <location>
        <begin position="42"/>
        <end position="342"/>
    </location>
</feature>
<reference evidence="2" key="1">
    <citation type="submission" date="2019-03" db="EMBL/GenBank/DDBJ databases">
        <title>Lake Tanganyika Metagenome-Assembled Genomes (MAGs).</title>
        <authorList>
            <person name="Tran P."/>
        </authorList>
    </citation>
    <scope>NUCLEOTIDE SEQUENCE</scope>
    <source>
        <strain evidence="2">K_DeepCast_150m_m2_040</strain>
    </source>
</reference>
<dbReference type="InterPro" id="IPR011330">
    <property type="entry name" value="Glyco_hydro/deAcase_b/a-brl"/>
</dbReference>
<evidence type="ECO:0000256" key="1">
    <source>
        <dbReference type="SAM" id="SignalP"/>
    </source>
</evidence>
<evidence type="ECO:0000313" key="3">
    <source>
        <dbReference type="Proteomes" id="UP000779900"/>
    </source>
</evidence>
<dbReference type="Gene3D" id="3.20.20.370">
    <property type="entry name" value="Glycoside hydrolase/deacetylase"/>
    <property type="match status" value="1"/>
</dbReference>
<comment type="caution">
    <text evidence="2">The sequence shown here is derived from an EMBL/GenBank/DDBJ whole genome shotgun (WGS) entry which is preliminary data.</text>
</comment>
<dbReference type="InterPro" id="IPR018763">
    <property type="entry name" value="DUF2334"/>
</dbReference>
<dbReference type="GO" id="GO:0005975">
    <property type="term" value="P:carbohydrate metabolic process"/>
    <property type="evidence" value="ECO:0007669"/>
    <property type="project" value="InterPro"/>
</dbReference>
<dbReference type="Proteomes" id="UP000779900">
    <property type="component" value="Unassembled WGS sequence"/>
</dbReference>
<feature type="signal peptide" evidence="1">
    <location>
        <begin position="1"/>
        <end position="41"/>
    </location>
</feature>
<dbReference type="AlphaFoldDB" id="A0A937XFW2"/>
<gene>
    <name evidence="2" type="ORF">FJY68_00570</name>
</gene>
<sequence length="342" mass="37881">MTSQHNSRTGQCMRLARLSWQRCLALVLVLLPLACRVPARAASASRARRITVIFRFDDYAGSGSSIGDELLTVFQKRNIPCTYGVIPYVSETFTDDPANCAAIDPGTAGRLTAAARTGLVEVAMHGFAHRDNAMAPKSPGSESEFRGLGYSSQLRMLSAGRAALESLYHVRVTTFIPPWNSYDENTLRALEDIGFEMVSGSGQTHGIADSGGFKKLRFLPYTCTPGHLREAVDFARISSDPDPIIVVLLHAFNFFESDRDRGQFTYQTFGDLLSWLAAQPDVAAQTLSGAARTTRDLGYRRLRTFSARRGLRRGNEPPFFTAQNAEFFFYHSTPPRVRNAHR</sequence>
<keyword evidence="1" id="KW-0732">Signal</keyword>
<dbReference type="Pfam" id="PF10096">
    <property type="entry name" value="DUF2334"/>
    <property type="match status" value="1"/>
</dbReference>
<evidence type="ECO:0000313" key="2">
    <source>
        <dbReference type="EMBL" id="MBM3330325.1"/>
    </source>
</evidence>
<proteinExistence type="predicted"/>
<organism evidence="2 3">
    <name type="scientific">candidate division WOR-3 bacterium</name>
    <dbReference type="NCBI Taxonomy" id="2052148"/>
    <lineage>
        <taxon>Bacteria</taxon>
        <taxon>Bacteria division WOR-3</taxon>
    </lineage>
</organism>